<dbReference type="Proteomes" id="UP001152300">
    <property type="component" value="Unassembled WGS sequence"/>
</dbReference>
<reference evidence="2" key="1">
    <citation type="submission" date="2022-11" db="EMBL/GenBank/DDBJ databases">
        <title>Genome Resource of Sclerotinia nivalis Strain SnTB1, a Plant Pathogen Isolated from American Ginseng.</title>
        <authorList>
            <person name="Fan S."/>
        </authorList>
    </citation>
    <scope>NUCLEOTIDE SEQUENCE</scope>
    <source>
        <strain evidence="2">SnTB1</strain>
    </source>
</reference>
<dbReference type="AlphaFoldDB" id="A0A9X0AZA9"/>
<gene>
    <name evidence="2" type="ORF">OCU04_002021</name>
</gene>
<evidence type="ECO:0000313" key="3">
    <source>
        <dbReference type="Proteomes" id="UP001152300"/>
    </source>
</evidence>
<name>A0A9X0AZA9_9HELO</name>
<accession>A0A9X0AZA9</accession>
<feature type="compositionally biased region" description="Basic and acidic residues" evidence="1">
    <location>
        <begin position="1"/>
        <end position="13"/>
    </location>
</feature>
<comment type="caution">
    <text evidence="2">The sequence shown here is derived from an EMBL/GenBank/DDBJ whole genome shotgun (WGS) entry which is preliminary data.</text>
</comment>
<evidence type="ECO:0000313" key="2">
    <source>
        <dbReference type="EMBL" id="KAJ8071705.1"/>
    </source>
</evidence>
<evidence type="ECO:0000256" key="1">
    <source>
        <dbReference type="SAM" id="MobiDB-lite"/>
    </source>
</evidence>
<keyword evidence="3" id="KW-1185">Reference proteome</keyword>
<protein>
    <submittedName>
        <fullName evidence="2">Uncharacterized protein</fullName>
    </submittedName>
</protein>
<organism evidence="2 3">
    <name type="scientific">Sclerotinia nivalis</name>
    <dbReference type="NCBI Taxonomy" id="352851"/>
    <lineage>
        <taxon>Eukaryota</taxon>
        <taxon>Fungi</taxon>
        <taxon>Dikarya</taxon>
        <taxon>Ascomycota</taxon>
        <taxon>Pezizomycotina</taxon>
        <taxon>Leotiomycetes</taxon>
        <taxon>Helotiales</taxon>
        <taxon>Sclerotiniaceae</taxon>
        <taxon>Sclerotinia</taxon>
    </lineage>
</organism>
<proteinExistence type="predicted"/>
<sequence>MDGKESQWRRRHDDDDDDDEQKQREMEAEDDEIRQRQRLIDNIEERIAADHTVNTTLVNEIRSIKQQHEDNLRKVDASYKEYVQSRKNTEAVQRDILCYSREQLTLIVCKSVYIE</sequence>
<dbReference type="EMBL" id="JAPEIS010000001">
    <property type="protein sequence ID" value="KAJ8071705.1"/>
    <property type="molecule type" value="Genomic_DNA"/>
</dbReference>
<feature type="region of interest" description="Disordered" evidence="1">
    <location>
        <begin position="1"/>
        <end position="33"/>
    </location>
</feature>